<gene>
    <name evidence="12" type="ORF">A4H34_02235</name>
</gene>
<keyword evidence="9" id="KW-0378">Hydrolase</keyword>
<feature type="domain" description="RNase H type-1" evidence="11">
    <location>
        <begin position="147"/>
        <end position="288"/>
    </location>
</feature>
<dbReference type="Proteomes" id="UP000078368">
    <property type="component" value="Unassembled WGS sequence"/>
</dbReference>
<evidence type="ECO:0000256" key="1">
    <source>
        <dbReference type="ARBA" id="ARBA00000077"/>
    </source>
</evidence>
<dbReference type="InterPro" id="IPR002156">
    <property type="entry name" value="RNaseH_domain"/>
</dbReference>
<dbReference type="GO" id="GO:0004523">
    <property type="term" value="F:RNA-DNA hybrid ribonuclease activity"/>
    <property type="evidence" value="ECO:0007669"/>
    <property type="project" value="UniProtKB-EC"/>
</dbReference>
<dbReference type="EMBL" id="LVZK01000001">
    <property type="protein sequence ID" value="OAP86018.1"/>
    <property type="molecule type" value="Genomic_DNA"/>
</dbReference>
<organism evidence="12 13">
    <name type="scientific">Peptidiphaga gingivicola</name>
    <dbReference type="NCBI Taxonomy" id="2741497"/>
    <lineage>
        <taxon>Bacteria</taxon>
        <taxon>Bacillati</taxon>
        <taxon>Actinomycetota</taxon>
        <taxon>Actinomycetes</taxon>
        <taxon>Actinomycetales</taxon>
        <taxon>Actinomycetaceae</taxon>
        <taxon>Peptidiphaga</taxon>
    </lineage>
</organism>
<dbReference type="InterPro" id="IPR022892">
    <property type="entry name" value="RNaseHI"/>
</dbReference>
<accession>A0A179B2U9</accession>
<dbReference type="SUPFAM" id="SSF53098">
    <property type="entry name" value="Ribonuclease H-like"/>
    <property type="match status" value="1"/>
</dbReference>
<comment type="similarity">
    <text evidence="3">Belongs to the RNase H family.</text>
</comment>
<reference evidence="12 13" key="1">
    <citation type="submission" date="2016-04" db="EMBL/GenBank/DDBJ databases">
        <title>Peptidophaga gingivicola gen. nov., sp. nov., isolated from human subgingival plaque.</title>
        <authorList>
            <person name="Beall C.J."/>
            <person name="Mokrzan E.M."/>
            <person name="Griffen A.L."/>
            <person name="Leys E.J."/>
        </authorList>
    </citation>
    <scope>NUCLEOTIDE SEQUENCE [LARGE SCALE GENOMIC DNA]</scope>
    <source>
        <strain evidence="12 13">BA112</strain>
    </source>
</reference>
<evidence type="ECO:0000256" key="4">
    <source>
        <dbReference type="ARBA" id="ARBA00011245"/>
    </source>
</evidence>
<comment type="catalytic activity">
    <reaction evidence="1">
        <text>Endonucleolytic cleavage to 5'-phosphomonoester.</text>
        <dbReference type="EC" id="3.1.26.4"/>
    </reaction>
</comment>
<dbReference type="PANTHER" id="PTHR10642:SF26">
    <property type="entry name" value="RIBONUCLEASE H1"/>
    <property type="match status" value="1"/>
</dbReference>
<dbReference type="InterPro" id="IPR050092">
    <property type="entry name" value="RNase_H"/>
</dbReference>
<evidence type="ECO:0000256" key="7">
    <source>
        <dbReference type="ARBA" id="ARBA00022723"/>
    </source>
</evidence>
<proteinExistence type="inferred from homology"/>
<evidence type="ECO:0000256" key="10">
    <source>
        <dbReference type="ARBA" id="ARBA00022842"/>
    </source>
</evidence>
<dbReference type="Pfam" id="PF00075">
    <property type="entry name" value="RNase_H"/>
    <property type="match status" value="1"/>
</dbReference>
<evidence type="ECO:0000259" key="11">
    <source>
        <dbReference type="PROSITE" id="PS50879"/>
    </source>
</evidence>
<dbReference type="PROSITE" id="PS50879">
    <property type="entry name" value="RNASE_H_1"/>
    <property type="match status" value="1"/>
</dbReference>
<evidence type="ECO:0000256" key="5">
    <source>
        <dbReference type="ARBA" id="ARBA00012180"/>
    </source>
</evidence>
<keyword evidence="6" id="KW-0540">Nuclease</keyword>
<evidence type="ECO:0000313" key="12">
    <source>
        <dbReference type="EMBL" id="OAP86018.1"/>
    </source>
</evidence>
<evidence type="ECO:0000256" key="9">
    <source>
        <dbReference type="ARBA" id="ARBA00022801"/>
    </source>
</evidence>
<evidence type="ECO:0000256" key="8">
    <source>
        <dbReference type="ARBA" id="ARBA00022759"/>
    </source>
</evidence>
<comment type="subunit">
    <text evidence="4">Monomer.</text>
</comment>
<dbReference type="PANTHER" id="PTHR10642">
    <property type="entry name" value="RIBONUCLEASE H1"/>
    <property type="match status" value="1"/>
</dbReference>
<evidence type="ECO:0000313" key="13">
    <source>
        <dbReference type="Proteomes" id="UP000078368"/>
    </source>
</evidence>
<dbReference type="InterPro" id="IPR036397">
    <property type="entry name" value="RNaseH_sf"/>
</dbReference>
<sequence>MAEWMTIGELAEECRADVYALREALELLGLFDVGEPTPLAVRHSLATPEVDDGGRAISLWHADAVTLARAVLSGGQFGDASASYGPSASEDAEPEYVQGDLFDVEAEIETVGEGDAGGPAAGGAGGTSARKEAAGNVGAGPIGRIVEGFDAIVATDGACSGNPGPGGWAWVEQVTGERDCGGAAHTTNNAMELTALVRALEHVGPQPDLLMRIDSQYAIKAMTVWAKAWRRKGWRKSDGAPVANRDLVERLLELYEGRQGRTEVEWVKGHSGDAANELVDSMAAAQAARHRR</sequence>
<name>A0A179B2U9_9ACTO</name>
<dbReference type="AlphaFoldDB" id="A0A179B2U9"/>
<evidence type="ECO:0000256" key="6">
    <source>
        <dbReference type="ARBA" id="ARBA00022722"/>
    </source>
</evidence>
<dbReference type="GO" id="GO:0046872">
    <property type="term" value="F:metal ion binding"/>
    <property type="evidence" value="ECO:0007669"/>
    <property type="project" value="UniProtKB-KW"/>
</dbReference>
<dbReference type="Gene3D" id="3.30.420.10">
    <property type="entry name" value="Ribonuclease H-like superfamily/Ribonuclease H"/>
    <property type="match status" value="1"/>
</dbReference>
<dbReference type="RefSeq" id="WP_064230924.1">
    <property type="nucleotide sequence ID" value="NZ_LVZK01000001.1"/>
</dbReference>
<protein>
    <recommendedName>
        <fullName evidence="5">ribonuclease H</fullName>
        <ecNumber evidence="5">3.1.26.4</ecNumber>
    </recommendedName>
</protein>
<dbReference type="CDD" id="cd09278">
    <property type="entry name" value="RNase_HI_prokaryote_like"/>
    <property type="match status" value="1"/>
</dbReference>
<dbReference type="OrthoDB" id="7845843at2"/>
<evidence type="ECO:0000256" key="3">
    <source>
        <dbReference type="ARBA" id="ARBA00005300"/>
    </source>
</evidence>
<dbReference type="GO" id="GO:0043137">
    <property type="term" value="P:DNA replication, removal of RNA primer"/>
    <property type="evidence" value="ECO:0007669"/>
    <property type="project" value="TreeGrafter"/>
</dbReference>
<dbReference type="STRING" id="1823756.A4H34_02235"/>
<keyword evidence="8" id="KW-0255">Endonuclease</keyword>
<evidence type="ECO:0000256" key="2">
    <source>
        <dbReference type="ARBA" id="ARBA00001946"/>
    </source>
</evidence>
<comment type="cofactor">
    <cofactor evidence="2">
        <name>Mg(2+)</name>
        <dbReference type="ChEBI" id="CHEBI:18420"/>
    </cofactor>
</comment>
<dbReference type="GO" id="GO:0003676">
    <property type="term" value="F:nucleic acid binding"/>
    <property type="evidence" value="ECO:0007669"/>
    <property type="project" value="InterPro"/>
</dbReference>
<keyword evidence="13" id="KW-1185">Reference proteome</keyword>
<comment type="caution">
    <text evidence="12">The sequence shown here is derived from an EMBL/GenBank/DDBJ whole genome shotgun (WGS) entry which is preliminary data.</text>
</comment>
<keyword evidence="10" id="KW-0460">Magnesium</keyword>
<dbReference type="InterPro" id="IPR012337">
    <property type="entry name" value="RNaseH-like_sf"/>
</dbReference>
<keyword evidence="7" id="KW-0479">Metal-binding</keyword>
<dbReference type="EC" id="3.1.26.4" evidence="5"/>